<feature type="transmembrane region" description="Helical" evidence="1">
    <location>
        <begin position="41"/>
        <end position="62"/>
    </location>
</feature>
<dbReference type="Proteomes" id="UP000831692">
    <property type="component" value="Chromosome"/>
</dbReference>
<name>A0ABN6NS24_9ENTE</name>
<evidence type="ECO:0000256" key="1">
    <source>
        <dbReference type="SAM" id="Phobius"/>
    </source>
</evidence>
<reference evidence="2 3" key="1">
    <citation type="submission" date="2022-03" db="EMBL/GenBank/DDBJ databases">
        <title>Complete genome sequence of Enterococcus innesii DB-1.</title>
        <authorList>
            <person name="Fukuda D."/>
            <person name="Nolasco-Hipolito C."/>
        </authorList>
    </citation>
    <scope>NUCLEOTIDE SEQUENCE [LARGE SCALE GENOMIC DNA]</scope>
    <source>
        <strain evidence="2 3">DB-1</strain>
    </source>
</reference>
<sequence length="69" mass="8373">MTDERWFQIRKRRKIELYVCLLVVFPMVYGLWFNIVFLVQYTALLFCIAVLTAIYELGKLLIDKTLRKR</sequence>
<organism evidence="2 3">
    <name type="scientific">Enterococcus innesii</name>
    <dbReference type="NCBI Taxonomy" id="2839759"/>
    <lineage>
        <taxon>Bacteria</taxon>
        <taxon>Bacillati</taxon>
        <taxon>Bacillota</taxon>
        <taxon>Bacilli</taxon>
        <taxon>Lactobacillales</taxon>
        <taxon>Enterococcaceae</taxon>
        <taxon>Enterococcus</taxon>
    </lineage>
</organism>
<protein>
    <submittedName>
        <fullName evidence="2">Uncharacterized protein</fullName>
    </submittedName>
</protein>
<evidence type="ECO:0000313" key="3">
    <source>
        <dbReference type="Proteomes" id="UP000831692"/>
    </source>
</evidence>
<keyword evidence="1" id="KW-1133">Transmembrane helix</keyword>
<accession>A0ABN6NS24</accession>
<evidence type="ECO:0000313" key="2">
    <source>
        <dbReference type="EMBL" id="BDG68780.1"/>
    </source>
</evidence>
<keyword evidence="3" id="KW-1185">Reference proteome</keyword>
<proteinExistence type="predicted"/>
<keyword evidence="1" id="KW-0812">Transmembrane</keyword>
<gene>
    <name evidence="2" type="ORF">ENLAB_23440</name>
</gene>
<dbReference type="EMBL" id="AP025635">
    <property type="protein sequence ID" value="BDG68780.1"/>
    <property type="molecule type" value="Genomic_DNA"/>
</dbReference>
<feature type="transmembrane region" description="Helical" evidence="1">
    <location>
        <begin position="15"/>
        <end position="35"/>
    </location>
</feature>
<keyword evidence="1" id="KW-0472">Membrane</keyword>